<dbReference type="STRING" id="1834516.BL253_21725"/>
<dbReference type="Gene3D" id="3.30.920.50">
    <property type="entry name" value="Beta-1,3-glucanase, C-terminal domain"/>
    <property type="match status" value="1"/>
</dbReference>
<keyword evidence="3" id="KW-1185">Reference proteome</keyword>
<accession>A0A1V2I744</accession>
<dbReference type="RefSeq" id="WP_076819026.1">
    <property type="nucleotide sequence ID" value="NZ_MOMC01000045.1"/>
</dbReference>
<dbReference type="EMBL" id="MOMC01000045">
    <property type="protein sequence ID" value="ONH27516.1"/>
    <property type="molecule type" value="Genomic_DNA"/>
</dbReference>
<gene>
    <name evidence="2" type="ORF">BL253_21725</name>
</gene>
<feature type="domain" description="GH64" evidence="1">
    <location>
        <begin position="55"/>
        <end position="403"/>
    </location>
</feature>
<protein>
    <submittedName>
        <fullName evidence="2">Glycosyl hydrolase</fullName>
    </submittedName>
</protein>
<dbReference type="PANTHER" id="PTHR38165">
    <property type="match status" value="1"/>
</dbReference>
<dbReference type="InterPro" id="IPR032477">
    <property type="entry name" value="Glyco_hydro_64"/>
</dbReference>
<dbReference type="PANTHER" id="PTHR38165:SF1">
    <property type="entry name" value="GLUCANASE B"/>
    <property type="match status" value="1"/>
</dbReference>
<evidence type="ECO:0000313" key="2">
    <source>
        <dbReference type="EMBL" id="ONH27516.1"/>
    </source>
</evidence>
<dbReference type="PROSITE" id="PS51318">
    <property type="entry name" value="TAT"/>
    <property type="match status" value="1"/>
</dbReference>
<dbReference type="PROSITE" id="PS51257">
    <property type="entry name" value="PROKAR_LIPOPROTEIN"/>
    <property type="match status" value="1"/>
</dbReference>
<sequence>MLNRRALLTGGAAALACAGVGGVAAATRPDGARRASLLAATQEVVDIPAHTPGTPLPLPLVIVNHTYRYANREIWFYVVGTDLGTGRQVYARADGSVAEVALGADSGGIAIPLVADGDTVAAIPTGMSGRIYVSIGARLDFRIVADGAGRPALQYPAGWVRDAPGHAVLHDFVEFTHNAAGMFCNTTMVDMFSVPLLLRLHGDGDQTTGQVVPGGRDAIFAALRANPAFAPLVTGDVRVIAPGHGIEAGLFPATYYDPYIDAVWSRYASGGLTVDAAGRRVTGRVAGGALTFDGGVAPFRRPSTRDVFFCDGALAAPNDGVTGPVAAVLGAGFNRSTLLTGAAQPAGDPGTYYRDAVTNHYARVLHEHTDNGRAYGFAFDDVAAQASYIEDHTPSQLTLVLTPF</sequence>
<dbReference type="Pfam" id="PF16483">
    <property type="entry name" value="Glyco_hydro_64"/>
    <property type="match status" value="1"/>
</dbReference>
<name>A0A1V2I744_9ACTN</name>
<dbReference type="AlphaFoldDB" id="A0A1V2I744"/>
<keyword evidence="2" id="KW-0378">Hydrolase</keyword>
<dbReference type="InterPro" id="IPR037176">
    <property type="entry name" value="Osmotin/thaumatin-like_sf"/>
</dbReference>
<proteinExistence type="predicted"/>
<evidence type="ECO:0000313" key="3">
    <source>
        <dbReference type="Proteomes" id="UP000188929"/>
    </source>
</evidence>
<dbReference type="Proteomes" id="UP000188929">
    <property type="component" value="Unassembled WGS sequence"/>
</dbReference>
<dbReference type="PROSITE" id="PS52006">
    <property type="entry name" value="GH64"/>
    <property type="match status" value="1"/>
</dbReference>
<dbReference type="InterPro" id="IPR006311">
    <property type="entry name" value="TAT_signal"/>
</dbReference>
<dbReference type="GO" id="GO:0016787">
    <property type="term" value="F:hydrolase activity"/>
    <property type="evidence" value="ECO:0007669"/>
    <property type="project" value="UniProtKB-KW"/>
</dbReference>
<evidence type="ECO:0000259" key="1">
    <source>
        <dbReference type="PROSITE" id="PS52006"/>
    </source>
</evidence>
<dbReference type="InterPro" id="IPR037398">
    <property type="entry name" value="Glyco_hydro_64_fam"/>
</dbReference>
<dbReference type="Gene3D" id="2.60.110.10">
    <property type="entry name" value="Thaumatin"/>
    <property type="match status" value="1"/>
</dbReference>
<organism evidence="2 3">
    <name type="scientific">Pseudofrankia asymbiotica</name>
    <dbReference type="NCBI Taxonomy" id="1834516"/>
    <lineage>
        <taxon>Bacteria</taxon>
        <taxon>Bacillati</taxon>
        <taxon>Actinomycetota</taxon>
        <taxon>Actinomycetes</taxon>
        <taxon>Frankiales</taxon>
        <taxon>Frankiaceae</taxon>
        <taxon>Pseudofrankia</taxon>
    </lineage>
</organism>
<dbReference type="OrthoDB" id="5513218at2"/>
<dbReference type="InterPro" id="IPR042517">
    <property type="entry name" value="Glyco_hydro_64_N_2"/>
</dbReference>
<comment type="caution">
    <text evidence="2">The sequence shown here is derived from an EMBL/GenBank/DDBJ whole genome shotgun (WGS) entry which is preliminary data.</text>
</comment>
<reference evidence="3" key="1">
    <citation type="submission" date="2016-10" db="EMBL/GenBank/DDBJ databases">
        <title>Frankia sp. NRRL B-16386 Genome sequencing.</title>
        <authorList>
            <person name="Ghodhbane-Gtari F."/>
            <person name="Swanson E."/>
            <person name="Gueddou A."/>
            <person name="Hezbri K."/>
            <person name="Ktari K."/>
            <person name="Nouioui I."/>
            <person name="Morris K."/>
            <person name="Simpson S."/>
            <person name="Abebe-Akele F."/>
            <person name="Thomas K."/>
            <person name="Gtari M."/>
            <person name="Tisa L.S."/>
        </authorList>
    </citation>
    <scope>NUCLEOTIDE SEQUENCE [LARGE SCALE GENOMIC DNA]</scope>
    <source>
        <strain evidence="3">NRRL B-16386</strain>
    </source>
</reference>